<reference evidence="1 2" key="1">
    <citation type="journal article" date="2020" name="Phytopathology">
        <title>Genome Sequence Resources of Colletotrichum truncatum, C. plurivorum, C. musicola, and C. sojae: Four Species Pathogenic to Soybean (Glycine max).</title>
        <authorList>
            <person name="Rogerio F."/>
            <person name="Boufleur T.R."/>
            <person name="Ciampi-Guillardi M."/>
            <person name="Sukno S.A."/>
            <person name="Thon M.R."/>
            <person name="Massola Junior N.S."/>
            <person name="Baroncelli R."/>
        </authorList>
    </citation>
    <scope>NUCLEOTIDE SEQUENCE [LARGE SCALE GENOMIC DNA]</scope>
    <source>
        <strain evidence="1 2">LFN0009</strain>
    </source>
</reference>
<protein>
    <submittedName>
        <fullName evidence="1">Uncharacterized protein</fullName>
    </submittedName>
</protein>
<name>A0A8H6MR95_9PEZI</name>
<evidence type="ECO:0000313" key="2">
    <source>
        <dbReference type="Proteomes" id="UP000652219"/>
    </source>
</evidence>
<evidence type="ECO:0000313" key="1">
    <source>
        <dbReference type="EMBL" id="KAF6805306.1"/>
    </source>
</evidence>
<organism evidence="1 2">
    <name type="scientific">Colletotrichum sojae</name>
    <dbReference type="NCBI Taxonomy" id="2175907"/>
    <lineage>
        <taxon>Eukaryota</taxon>
        <taxon>Fungi</taxon>
        <taxon>Dikarya</taxon>
        <taxon>Ascomycota</taxon>
        <taxon>Pezizomycotina</taxon>
        <taxon>Sordariomycetes</taxon>
        <taxon>Hypocreomycetidae</taxon>
        <taxon>Glomerellales</taxon>
        <taxon>Glomerellaceae</taxon>
        <taxon>Colletotrichum</taxon>
        <taxon>Colletotrichum orchidearum species complex</taxon>
    </lineage>
</organism>
<accession>A0A8H6MR95</accession>
<keyword evidence="2" id="KW-1185">Reference proteome</keyword>
<dbReference type="Proteomes" id="UP000652219">
    <property type="component" value="Unassembled WGS sequence"/>
</dbReference>
<gene>
    <name evidence="1" type="ORF">CSOJ01_09572</name>
</gene>
<dbReference type="EMBL" id="WIGN01000185">
    <property type="protein sequence ID" value="KAF6805306.1"/>
    <property type="molecule type" value="Genomic_DNA"/>
</dbReference>
<proteinExistence type="predicted"/>
<dbReference type="AlphaFoldDB" id="A0A8H6MR95"/>
<sequence length="134" mass="14328">MPALRGGRGGGGGWNGRCIIRGSVGIARLPSNSLVHHTIVKMKWSIFDTLNKCAPVAGKIEVGSLLAHRSAAVARVLLAPYGIRRGSFWRPRASVDFLLVFPAHRPHDFATSAPVDQHPARQTITPAAVPSGYT</sequence>
<comment type="caution">
    <text evidence="1">The sequence shown here is derived from an EMBL/GenBank/DDBJ whole genome shotgun (WGS) entry which is preliminary data.</text>
</comment>